<accession>A0A8T0UDY8</accession>
<feature type="region of interest" description="Disordered" evidence="1">
    <location>
        <begin position="14"/>
        <end position="93"/>
    </location>
</feature>
<dbReference type="Proteomes" id="UP000823388">
    <property type="component" value="Chromosome 3N"/>
</dbReference>
<dbReference type="EMBL" id="CM029042">
    <property type="protein sequence ID" value="KAG2620165.1"/>
    <property type="molecule type" value="Genomic_DNA"/>
</dbReference>
<organism evidence="2 3">
    <name type="scientific">Panicum virgatum</name>
    <name type="common">Blackwell switchgrass</name>
    <dbReference type="NCBI Taxonomy" id="38727"/>
    <lineage>
        <taxon>Eukaryota</taxon>
        <taxon>Viridiplantae</taxon>
        <taxon>Streptophyta</taxon>
        <taxon>Embryophyta</taxon>
        <taxon>Tracheophyta</taxon>
        <taxon>Spermatophyta</taxon>
        <taxon>Magnoliopsida</taxon>
        <taxon>Liliopsida</taxon>
        <taxon>Poales</taxon>
        <taxon>Poaceae</taxon>
        <taxon>PACMAD clade</taxon>
        <taxon>Panicoideae</taxon>
        <taxon>Panicodae</taxon>
        <taxon>Paniceae</taxon>
        <taxon>Panicinae</taxon>
        <taxon>Panicum</taxon>
        <taxon>Panicum sect. Hiantes</taxon>
    </lineage>
</organism>
<name>A0A8T0UDY8_PANVG</name>
<protein>
    <submittedName>
        <fullName evidence="2">Uncharacterized protein</fullName>
    </submittedName>
</protein>
<proteinExistence type="predicted"/>
<evidence type="ECO:0000256" key="1">
    <source>
        <dbReference type="SAM" id="MobiDB-lite"/>
    </source>
</evidence>
<sequence length="112" mass="11522">MFILIRVLFVQSSSPRQIGSAAPRCPTGGDSSHGEAPSGGGGQDPLPDQRRGRAAASGGNAVREARIQAPPPPPPLPDQRRGRAAASGGKAVHQWWATQVQGAPSSLILSVQ</sequence>
<comment type="caution">
    <text evidence="2">The sequence shown here is derived from an EMBL/GenBank/DDBJ whole genome shotgun (WGS) entry which is preliminary data.</text>
</comment>
<reference evidence="2" key="1">
    <citation type="submission" date="2020-05" db="EMBL/GenBank/DDBJ databases">
        <title>WGS assembly of Panicum virgatum.</title>
        <authorList>
            <person name="Lovell J.T."/>
            <person name="Jenkins J."/>
            <person name="Shu S."/>
            <person name="Juenger T.E."/>
            <person name="Schmutz J."/>
        </authorList>
    </citation>
    <scope>NUCLEOTIDE SEQUENCE</scope>
    <source>
        <strain evidence="2">AP13</strain>
    </source>
</reference>
<dbReference type="AlphaFoldDB" id="A0A8T0UDY8"/>
<evidence type="ECO:0000313" key="3">
    <source>
        <dbReference type="Proteomes" id="UP000823388"/>
    </source>
</evidence>
<gene>
    <name evidence="2" type="ORF">PVAP13_3NG170004</name>
</gene>
<keyword evidence="3" id="KW-1185">Reference proteome</keyword>
<evidence type="ECO:0000313" key="2">
    <source>
        <dbReference type="EMBL" id="KAG2620165.1"/>
    </source>
</evidence>